<dbReference type="SUPFAM" id="SSF69796">
    <property type="entry name" value="Thymidylate synthase-complementing protein Thy1"/>
    <property type="match status" value="1"/>
</dbReference>
<dbReference type="NCBIfam" id="TIGR02170">
    <property type="entry name" value="thyX"/>
    <property type="match status" value="1"/>
</dbReference>
<dbReference type="EC" id="2.1.1.148" evidence="1"/>
<keyword evidence="3" id="KW-1185">Reference proteome</keyword>
<dbReference type="GO" id="GO:0004799">
    <property type="term" value="F:thymidylate synthase activity"/>
    <property type="evidence" value="ECO:0007669"/>
    <property type="project" value="TreeGrafter"/>
</dbReference>
<dbReference type="Pfam" id="PF02511">
    <property type="entry name" value="Thy1"/>
    <property type="match status" value="1"/>
</dbReference>
<dbReference type="Proteomes" id="UP000280842">
    <property type="component" value="Unassembled WGS sequence"/>
</dbReference>
<dbReference type="RefSeq" id="WP_211325009.1">
    <property type="nucleotide sequence ID" value="NZ_REFO01000010.1"/>
</dbReference>
<evidence type="ECO:0000256" key="1">
    <source>
        <dbReference type="NCBIfam" id="TIGR02170"/>
    </source>
</evidence>
<dbReference type="GO" id="GO:0050797">
    <property type="term" value="F:thymidylate synthase (FAD) activity"/>
    <property type="evidence" value="ECO:0007669"/>
    <property type="project" value="UniProtKB-UniRule"/>
</dbReference>
<sequence length="363" mass="42730">MESFKVHEIFSLEDFKESIPFTAIGARTCYSSGDLNYLLNDPRVVSKEERAKFLSKLGNYKHFSVFAHSFAYKDLNTLEEEKLNKIVGKELQDLPKDKKAEIAAIKIAATRFKSYYNPKYKTVIGISLRHYLEELLETDEKRYFETFNKMAEYDIPIEPLGYKDDIWLIGLLKEYDGYAVFYIDNVSRIMTHQLVRHTALNYSQRSQRYVKEDENLLIIPPSIKESNCQIENDKILKIIKDIVKEISEYIKNTDTKDSLKEKIAKRVEKFLSSEENRSIKNLFRYIDQLTEIIYDYTVYSCKIKREDARFILPHGRKTTIVVSGTLSWIKDFITKRTDPHAQWEIQKVANAMKYLLEKQNIEV</sequence>
<dbReference type="PANTHER" id="PTHR34934">
    <property type="entry name" value="FLAVIN-DEPENDENT THYMIDYLATE SYNTHASE"/>
    <property type="match status" value="1"/>
</dbReference>
<evidence type="ECO:0000313" key="3">
    <source>
        <dbReference type="Proteomes" id="UP000280842"/>
    </source>
</evidence>
<dbReference type="Gene3D" id="3.30.1360.170">
    <property type="match status" value="1"/>
</dbReference>
<proteinExistence type="predicted"/>
<dbReference type="GO" id="GO:0070402">
    <property type="term" value="F:NADPH binding"/>
    <property type="evidence" value="ECO:0007669"/>
    <property type="project" value="TreeGrafter"/>
</dbReference>
<dbReference type="PROSITE" id="PS51331">
    <property type="entry name" value="THYX"/>
    <property type="match status" value="1"/>
</dbReference>
<name>A0A3M0BJ50_9AQUI</name>
<dbReference type="EMBL" id="REFO01000010">
    <property type="protein sequence ID" value="RMA97473.1"/>
    <property type="molecule type" value="Genomic_DNA"/>
</dbReference>
<protein>
    <recommendedName>
        <fullName evidence="1">FAD-dependent thymidylate synthase</fullName>
        <ecNumber evidence="1">2.1.1.148</ecNumber>
    </recommendedName>
</protein>
<evidence type="ECO:0000313" key="2">
    <source>
        <dbReference type="EMBL" id="RMA97473.1"/>
    </source>
</evidence>
<dbReference type="InterPro" id="IPR036098">
    <property type="entry name" value="Thymidylate_synthase_ThyX_sf"/>
</dbReference>
<dbReference type="GO" id="GO:0050660">
    <property type="term" value="F:flavin adenine dinucleotide binding"/>
    <property type="evidence" value="ECO:0007669"/>
    <property type="project" value="UniProtKB-UniRule"/>
</dbReference>
<gene>
    <name evidence="2" type="ORF">CLV39_0086</name>
</gene>
<comment type="caution">
    <text evidence="2">The sequence shown here is derived from an EMBL/GenBank/DDBJ whole genome shotgun (WGS) entry which is preliminary data.</text>
</comment>
<accession>A0A3M0BJ50</accession>
<dbReference type="PANTHER" id="PTHR34934:SF1">
    <property type="entry name" value="FLAVIN-DEPENDENT THYMIDYLATE SYNTHASE"/>
    <property type="match status" value="1"/>
</dbReference>
<dbReference type="InterPro" id="IPR003669">
    <property type="entry name" value="Thymidylate_synthase_ThyX"/>
</dbReference>
<dbReference type="CDD" id="cd20175">
    <property type="entry name" value="ThyX"/>
    <property type="match status" value="1"/>
</dbReference>
<dbReference type="AlphaFoldDB" id="A0A3M0BJ50"/>
<organism evidence="2 3">
    <name type="scientific">Hydrogenothermus marinus</name>
    <dbReference type="NCBI Taxonomy" id="133270"/>
    <lineage>
        <taxon>Bacteria</taxon>
        <taxon>Pseudomonadati</taxon>
        <taxon>Aquificota</taxon>
        <taxon>Aquificia</taxon>
        <taxon>Aquificales</taxon>
        <taxon>Hydrogenothermaceae</taxon>
        <taxon>Hydrogenothermus</taxon>
    </lineage>
</organism>
<dbReference type="GO" id="GO:0006231">
    <property type="term" value="P:dTMP biosynthetic process"/>
    <property type="evidence" value="ECO:0007669"/>
    <property type="project" value="UniProtKB-UniRule"/>
</dbReference>
<reference evidence="2 3" key="1">
    <citation type="submission" date="2018-10" db="EMBL/GenBank/DDBJ databases">
        <title>Genomic Encyclopedia of Archaeal and Bacterial Type Strains, Phase II (KMG-II): from individual species to whole genera.</title>
        <authorList>
            <person name="Goeker M."/>
        </authorList>
    </citation>
    <scope>NUCLEOTIDE SEQUENCE [LARGE SCALE GENOMIC DNA]</scope>
    <source>
        <strain evidence="2 3">VM1</strain>
    </source>
</reference>